<dbReference type="STRING" id="640635.SAMN04489806_2609"/>
<dbReference type="Gene3D" id="3.10.350.10">
    <property type="entry name" value="LysM domain"/>
    <property type="match status" value="1"/>
</dbReference>
<dbReference type="GO" id="GO:0005840">
    <property type="term" value="C:ribosome"/>
    <property type="evidence" value="ECO:0007669"/>
    <property type="project" value="InterPro"/>
</dbReference>
<protein>
    <recommendedName>
        <fullName evidence="3">LysM domain-containing protein</fullName>
    </recommendedName>
</protein>
<dbReference type="GO" id="GO:0003735">
    <property type="term" value="F:structural constituent of ribosome"/>
    <property type="evidence" value="ECO:0007669"/>
    <property type="project" value="InterPro"/>
</dbReference>
<dbReference type="RefSeq" id="WP_091185173.1">
    <property type="nucleotide sequence ID" value="NZ_FNRY01000001.1"/>
</dbReference>
<dbReference type="EMBL" id="FNRY01000001">
    <property type="protein sequence ID" value="SEC10592.1"/>
    <property type="molecule type" value="Genomic_DNA"/>
</dbReference>
<dbReference type="GO" id="GO:0006412">
    <property type="term" value="P:translation"/>
    <property type="evidence" value="ECO:0007669"/>
    <property type="project" value="InterPro"/>
</dbReference>
<sequence>MSTAAKSSSVRVRLTRRGRAVVTALAALPLLVGVGVLSTNASSAFATSHAAEQSFEYVTVGAGESLWGLAQRVAPNADPRDVVADIVRLNQLESSSVGAGARVAIPARYADAE</sequence>
<dbReference type="OrthoDB" id="5084290at2"/>
<evidence type="ECO:0000313" key="2">
    <source>
        <dbReference type="Proteomes" id="UP000199183"/>
    </source>
</evidence>
<proteinExistence type="predicted"/>
<accession>A0A1H4PTU0</accession>
<organism evidence="1 2">
    <name type="scientific">Paramicrobacterium humi</name>
    <dbReference type="NCBI Taxonomy" id="640635"/>
    <lineage>
        <taxon>Bacteria</taxon>
        <taxon>Bacillati</taxon>
        <taxon>Actinomycetota</taxon>
        <taxon>Actinomycetes</taxon>
        <taxon>Micrococcales</taxon>
        <taxon>Microbacteriaceae</taxon>
        <taxon>Paramicrobacterium</taxon>
    </lineage>
</organism>
<keyword evidence="2" id="KW-1185">Reference proteome</keyword>
<evidence type="ECO:0008006" key="3">
    <source>
        <dbReference type="Google" id="ProtNLM"/>
    </source>
</evidence>
<gene>
    <name evidence="1" type="ORF">SAMN04489806_2609</name>
</gene>
<dbReference type="InterPro" id="IPR020592">
    <property type="entry name" value="Ribosomal_bS16_CS"/>
</dbReference>
<reference evidence="1 2" key="1">
    <citation type="submission" date="2016-10" db="EMBL/GenBank/DDBJ databases">
        <authorList>
            <person name="de Groot N.N."/>
        </authorList>
    </citation>
    <scope>NUCLEOTIDE SEQUENCE [LARGE SCALE GENOMIC DNA]</scope>
    <source>
        <strain evidence="1 2">DSM 21799</strain>
    </source>
</reference>
<name>A0A1H4PTU0_9MICO</name>
<evidence type="ECO:0000313" key="1">
    <source>
        <dbReference type="EMBL" id="SEC10592.1"/>
    </source>
</evidence>
<dbReference type="AlphaFoldDB" id="A0A1H4PTU0"/>
<dbReference type="InterPro" id="IPR036779">
    <property type="entry name" value="LysM_dom_sf"/>
</dbReference>
<dbReference type="Proteomes" id="UP000199183">
    <property type="component" value="Unassembled WGS sequence"/>
</dbReference>
<dbReference type="PROSITE" id="PS00732">
    <property type="entry name" value="RIBOSOMAL_S16"/>
    <property type="match status" value="1"/>
</dbReference>